<proteinExistence type="predicted"/>
<accession>A0A914E6C5</accession>
<name>A0A914E6C5_9BILA</name>
<evidence type="ECO:0000313" key="1">
    <source>
        <dbReference type="Proteomes" id="UP000887540"/>
    </source>
</evidence>
<organism evidence="1 2">
    <name type="scientific">Acrobeloides nanus</name>
    <dbReference type="NCBI Taxonomy" id="290746"/>
    <lineage>
        <taxon>Eukaryota</taxon>
        <taxon>Metazoa</taxon>
        <taxon>Ecdysozoa</taxon>
        <taxon>Nematoda</taxon>
        <taxon>Chromadorea</taxon>
        <taxon>Rhabditida</taxon>
        <taxon>Tylenchina</taxon>
        <taxon>Cephalobomorpha</taxon>
        <taxon>Cephaloboidea</taxon>
        <taxon>Cephalobidae</taxon>
        <taxon>Acrobeloides</taxon>
    </lineage>
</organism>
<evidence type="ECO:0000313" key="2">
    <source>
        <dbReference type="WBParaSite" id="ACRNAN_scaffold589.g22142.t1"/>
    </source>
</evidence>
<dbReference type="Proteomes" id="UP000887540">
    <property type="component" value="Unplaced"/>
</dbReference>
<protein>
    <submittedName>
        <fullName evidence="2">Uncharacterized protein</fullName>
    </submittedName>
</protein>
<dbReference type="WBParaSite" id="ACRNAN_scaffold589.g22142.t1">
    <property type="protein sequence ID" value="ACRNAN_scaffold589.g22142.t1"/>
    <property type="gene ID" value="ACRNAN_scaffold589.g22142"/>
</dbReference>
<reference evidence="2" key="1">
    <citation type="submission" date="2022-11" db="UniProtKB">
        <authorList>
            <consortium name="WormBaseParasite"/>
        </authorList>
    </citation>
    <scope>IDENTIFICATION</scope>
</reference>
<keyword evidence="1" id="KW-1185">Reference proteome</keyword>
<sequence>MSVFYANNDDGNAVLPGVVQLIFRIKEIHEKNCVLGENNLSFADPDYEIVVTYNIEALDSGYCVFSIVVPTLSESITEFNEYYLPGLVIDSLNYNGSSEKAKLVNGYNTSFQLFEFDNETSYLLKNSTIFGNLISIIIPPNGRIDALHFTLNAVPLQMPSVDFDTYYFEIITMPESAIWIRPSQYIL</sequence>
<dbReference type="AlphaFoldDB" id="A0A914E6C5"/>